<keyword evidence="4 9" id="KW-0812">Transmembrane</keyword>
<dbReference type="InterPro" id="IPR047196">
    <property type="entry name" value="YidC_ALB_C"/>
</dbReference>
<dbReference type="InterPro" id="IPR001708">
    <property type="entry name" value="YidC/ALB3/OXA1/COX18"/>
</dbReference>
<dbReference type="PANTHER" id="PTHR12428">
    <property type="entry name" value="OXA1"/>
    <property type="match status" value="1"/>
</dbReference>
<dbReference type="GO" id="GO:0015031">
    <property type="term" value="P:protein transport"/>
    <property type="evidence" value="ECO:0007669"/>
    <property type="project" value="UniProtKB-KW"/>
</dbReference>
<evidence type="ECO:0000256" key="1">
    <source>
        <dbReference type="ARBA" id="ARBA00004651"/>
    </source>
</evidence>
<gene>
    <name evidence="12" type="ORF">A3J66_00520</name>
</gene>
<dbReference type="Pfam" id="PF02096">
    <property type="entry name" value="60KD_IMP"/>
    <property type="match status" value="1"/>
</dbReference>
<name>A0A1F6MBG0_9BACT</name>
<sequence length="241" mass="27079">MGELFKILLHQPIFNGFVGLYNLIPDVGVVIVVITVLIKLALYPLTNKSIKAQKSLTDLQPKLEELKQQHKDNQQQLAQETMKLYKEHKVNPLGSCLPLLLQLPIFLALYWVLRDALTKDSFDLLYPFVANPGHIDPVSFGVFDLAKRNVVLAVLAGLAQFWQAKMFSRKQPPKKAGEGGKDESMMAAMNKQMLYVMPVMTVVIGLQLPGGLALYWFFSTLLTALQQLVLFKKQKEPTVVS</sequence>
<feature type="transmembrane region" description="Helical" evidence="10">
    <location>
        <begin position="194"/>
        <end position="218"/>
    </location>
</feature>
<evidence type="ECO:0000313" key="13">
    <source>
        <dbReference type="Proteomes" id="UP000176282"/>
    </source>
</evidence>
<keyword evidence="2" id="KW-0813">Transport</keyword>
<evidence type="ECO:0000256" key="6">
    <source>
        <dbReference type="ARBA" id="ARBA00022989"/>
    </source>
</evidence>
<comment type="similarity">
    <text evidence="9">Belongs to the OXA1/ALB3/YidC family.</text>
</comment>
<dbReference type="STRING" id="1798680.A3J66_00520"/>
<evidence type="ECO:0000256" key="2">
    <source>
        <dbReference type="ARBA" id="ARBA00022448"/>
    </source>
</evidence>
<keyword evidence="8" id="KW-0143">Chaperone</keyword>
<dbReference type="GO" id="GO:0032977">
    <property type="term" value="F:membrane insertase activity"/>
    <property type="evidence" value="ECO:0007669"/>
    <property type="project" value="InterPro"/>
</dbReference>
<dbReference type="CDD" id="cd20070">
    <property type="entry name" value="5TM_YidC_Alb3"/>
    <property type="match status" value="1"/>
</dbReference>
<feature type="domain" description="Membrane insertase YidC/Oxa/ALB C-terminal" evidence="11">
    <location>
        <begin position="28"/>
        <end position="230"/>
    </location>
</feature>
<dbReference type="Proteomes" id="UP000176282">
    <property type="component" value="Unassembled WGS sequence"/>
</dbReference>
<dbReference type="NCBIfam" id="TIGR03592">
    <property type="entry name" value="yidC_oxa1_cterm"/>
    <property type="match status" value="1"/>
</dbReference>
<dbReference type="AlphaFoldDB" id="A0A1F6MBG0"/>
<evidence type="ECO:0000256" key="7">
    <source>
        <dbReference type="ARBA" id="ARBA00023136"/>
    </source>
</evidence>
<keyword evidence="7 10" id="KW-0472">Membrane</keyword>
<evidence type="ECO:0000256" key="9">
    <source>
        <dbReference type="RuleBase" id="RU003945"/>
    </source>
</evidence>
<evidence type="ECO:0000256" key="4">
    <source>
        <dbReference type="ARBA" id="ARBA00022692"/>
    </source>
</evidence>
<comment type="subcellular location">
    <subcellularLocation>
        <location evidence="1">Cell membrane</location>
        <topology evidence="1">Multi-pass membrane protein</topology>
    </subcellularLocation>
    <subcellularLocation>
        <location evidence="9">Membrane</location>
        <topology evidence="9">Multi-pass membrane protein</topology>
    </subcellularLocation>
</comment>
<reference evidence="12 13" key="1">
    <citation type="journal article" date="2016" name="Nat. Commun.">
        <title>Thousands of microbial genomes shed light on interconnected biogeochemical processes in an aquifer system.</title>
        <authorList>
            <person name="Anantharaman K."/>
            <person name="Brown C.T."/>
            <person name="Hug L.A."/>
            <person name="Sharon I."/>
            <person name="Castelle C.J."/>
            <person name="Probst A.J."/>
            <person name="Thomas B.C."/>
            <person name="Singh A."/>
            <person name="Wilkins M.J."/>
            <person name="Karaoz U."/>
            <person name="Brodie E.L."/>
            <person name="Williams K.H."/>
            <person name="Hubbard S.S."/>
            <person name="Banfield J.F."/>
        </authorList>
    </citation>
    <scope>NUCLEOTIDE SEQUENCE [LARGE SCALE GENOMIC DNA]</scope>
</reference>
<proteinExistence type="inferred from homology"/>
<protein>
    <recommendedName>
        <fullName evidence="11">Membrane insertase YidC/Oxa/ALB C-terminal domain-containing protein</fullName>
    </recommendedName>
</protein>
<evidence type="ECO:0000256" key="3">
    <source>
        <dbReference type="ARBA" id="ARBA00022475"/>
    </source>
</evidence>
<evidence type="ECO:0000256" key="10">
    <source>
        <dbReference type="SAM" id="Phobius"/>
    </source>
</evidence>
<dbReference type="PANTHER" id="PTHR12428:SF65">
    <property type="entry name" value="CYTOCHROME C OXIDASE ASSEMBLY PROTEIN COX18, MITOCHONDRIAL"/>
    <property type="match status" value="1"/>
</dbReference>
<feature type="transmembrane region" description="Helical" evidence="10">
    <location>
        <begin position="20"/>
        <end position="42"/>
    </location>
</feature>
<feature type="transmembrane region" description="Helical" evidence="10">
    <location>
        <begin position="92"/>
        <end position="113"/>
    </location>
</feature>
<comment type="caution">
    <text evidence="12">The sequence shown here is derived from an EMBL/GenBank/DDBJ whole genome shotgun (WGS) entry which is preliminary data.</text>
</comment>
<accession>A0A1F6MBG0</accession>
<keyword evidence="3" id="KW-1003">Cell membrane</keyword>
<dbReference type="GO" id="GO:0051205">
    <property type="term" value="P:protein insertion into membrane"/>
    <property type="evidence" value="ECO:0007669"/>
    <property type="project" value="TreeGrafter"/>
</dbReference>
<evidence type="ECO:0000259" key="11">
    <source>
        <dbReference type="Pfam" id="PF02096"/>
    </source>
</evidence>
<keyword evidence="5" id="KW-0653">Protein transport</keyword>
<dbReference type="GO" id="GO:0005886">
    <property type="term" value="C:plasma membrane"/>
    <property type="evidence" value="ECO:0007669"/>
    <property type="project" value="UniProtKB-SubCell"/>
</dbReference>
<evidence type="ECO:0000313" key="12">
    <source>
        <dbReference type="EMBL" id="OGH68949.1"/>
    </source>
</evidence>
<keyword evidence="6 10" id="KW-1133">Transmembrane helix</keyword>
<organism evidence="12 13">
    <name type="scientific">Candidatus Magasanikbacteria bacterium RIFCSPHIGHO2_02_FULL_47_14</name>
    <dbReference type="NCBI Taxonomy" id="1798680"/>
    <lineage>
        <taxon>Bacteria</taxon>
        <taxon>Candidatus Magasanikiibacteriota</taxon>
    </lineage>
</organism>
<dbReference type="EMBL" id="MFQB01000001">
    <property type="protein sequence ID" value="OGH68949.1"/>
    <property type="molecule type" value="Genomic_DNA"/>
</dbReference>
<dbReference type="InterPro" id="IPR028055">
    <property type="entry name" value="YidC/Oxa/ALB_C"/>
</dbReference>
<evidence type="ECO:0000256" key="8">
    <source>
        <dbReference type="ARBA" id="ARBA00023186"/>
    </source>
</evidence>
<evidence type="ECO:0000256" key="5">
    <source>
        <dbReference type="ARBA" id="ARBA00022927"/>
    </source>
</evidence>